<proteinExistence type="predicted"/>
<keyword evidence="1" id="KW-0863">Zinc-finger</keyword>
<feature type="region of interest" description="Disordered" evidence="2">
    <location>
        <begin position="178"/>
        <end position="212"/>
    </location>
</feature>
<dbReference type="PROSITE" id="PS00028">
    <property type="entry name" value="ZINC_FINGER_C2H2_1"/>
    <property type="match status" value="1"/>
</dbReference>
<feature type="domain" description="C2H2-type" evidence="3">
    <location>
        <begin position="54"/>
        <end position="82"/>
    </location>
</feature>
<feature type="compositionally biased region" description="Basic residues" evidence="2">
    <location>
        <begin position="180"/>
        <end position="195"/>
    </location>
</feature>
<dbReference type="PROSITE" id="PS50157">
    <property type="entry name" value="ZINC_FINGER_C2H2_2"/>
    <property type="match status" value="1"/>
</dbReference>
<reference evidence="4 5" key="1">
    <citation type="journal article" date="2022" name="Allergy">
        <title>Genome assembly and annotation of Periplaneta americana reveal a comprehensive cockroach allergen profile.</title>
        <authorList>
            <person name="Wang L."/>
            <person name="Xiong Q."/>
            <person name="Saelim N."/>
            <person name="Wang L."/>
            <person name="Nong W."/>
            <person name="Wan A.T."/>
            <person name="Shi M."/>
            <person name="Liu X."/>
            <person name="Cao Q."/>
            <person name="Hui J.H.L."/>
            <person name="Sookrung N."/>
            <person name="Leung T.F."/>
            <person name="Tungtrongchitr A."/>
            <person name="Tsui S.K.W."/>
        </authorList>
    </citation>
    <scope>NUCLEOTIDE SEQUENCE [LARGE SCALE GENOMIC DNA]</scope>
    <source>
        <strain evidence="4">PWHHKU_190912</strain>
    </source>
</reference>
<evidence type="ECO:0000256" key="1">
    <source>
        <dbReference type="PROSITE-ProRule" id="PRU00042"/>
    </source>
</evidence>
<accession>A0ABQ8S613</accession>
<evidence type="ECO:0000313" key="5">
    <source>
        <dbReference type="Proteomes" id="UP001148838"/>
    </source>
</evidence>
<dbReference type="EMBL" id="JAJSOF020000036">
    <property type="protein sequence ID" value="KAJ4429319.1"/>
    <property type="molecule type" value="Genomic_DNA"/>
</dbReference>
<evidence type="ECO:0000259" key="3">
    <source>
        <dbReference type="PROSITE" id="PS50157"/>
    </source>
</evidence>
<gene>
    <name evidence="4" type="ORF">ANN_26323</name>
</gene>
<sequence length="328" mass="37933">MPERTSDVCAMAQFFSPDISLPMEVDSKDSILFDEEDSISVIENTINQGNTQDVPCPHCGKFYKGRHGVKIHISRVHPSEQRNTIVARQTNGIRARESRNKDYLQSNISKPVEENSFLDCSNEDTDLASYKHELLMWKSEFTNISDSNIFSNKVEEFAEFLARAIHLLPEPKHPAVKHYEARRKKKLHLTQRGHKTSSNPERSSKRDRQKRKERCEYQKTLFLFYNQRRKAVRNVLNDKHEICEINTNTIYDHFSSLLSMPNNHMRHEYPCPTETAQVLSEELENTVITKQEVIDSIRGIAVDTAPGPDRVLVTILLLALRHSCCRKL</sequence>
<evidence type="ECO:0000313" key="4">
    <source>
        <dbReference type="EMBL" id="KAJ4429319.1"/>
    </source>
</evidence>
<evidence type="ECO:0000256" key="2">
    <source>
        <dbReference type="SAM" id="MobiDB-lite"/>
    </source>
</evidence>
<protein>
    <recommendedName>
        <fullName evidence="3">C2H2-type domain-containing protein</fullName>
    </recommendedName>
</protein>
<organism evidence="4 5">
    <name type="scientific">Periplaneta americana</name>
    <name type="common">American cockroach</name>
    <name type="synonym">Blatta americana</name>
    <dbReference type="NCBI Taxonomy" id="6978"/>
    <lineage>
        <taxon>Eukaryota</taxon>
        <taxon>Metazoa</taxon>
        <taxon>Ecdysozoa</taxon>
        <taxon>Arthropoda</taxon>
        <taxon>Hexapoda</taxon>
        <taxon>Insecta</taxon>
        <taxon>Pterygota</taxon>
        <taxon>Neoptera</taxon>
        <taxon>Polyneoptera</taxon>
        <taxon>Dictyoptera</taxon>
        <taxon>Blattodea</taxon>
        <taxon>Blattoidea</taxon>
        <taxon>Blattidae</taxon>
        <taxon>Blattinae</taxon>
        <taxon>Periplaneta</taxon>
    </lineage>
</organism>
<keyword evidence="1" id="KW-0479">Metal-binding</keyword>
<name>A0ABQ8S613_PERAM</name>
<comment type="caution">
    <text evidence="4">The sequence shown here is derived from an EMBL/GenBank/DDBJ whole genome shotgun (WGS) entry which is preliminary data.</text>
</comment>
<dbReference type="InterPro" id="IPR013087">
    <property type="entry name" value="Znf_C2H2_type"/>
</dbReference>
<dbReference type="Proteomes" id="UP001148838">
    <property type="component" value="Unassembled WGS sequence"/>
</dbReference>
<keyword evidence="5" id="KW-1185">Reference proteome</keyword>
<keyword evidence="1" id="KW-0862">Zinc</keyword>